<sequence>MDEELKEELRKIYHYENNIDFDSFENDCIRYKPSIREIDKKCIKYIKTKIDNIEFKKLVLELKKVEIKDSIEEHKYSIEKELNKLKILKKEILENDKFIEEEKKTKIRNKEIHEKPIKELEKLYKEINQENTYDFIIKKYNDCFYVFKQTENITKIFNQEDYLYVSILKLLLKEVYKEEEPYYEINEKNNRLKETYKFIDEDEQYKKYGLLKLNNNRNLEKPMLNSPPYYIHDNRKGYIVLDSRIPDEVLIKLYCLKQDNLITDLSLRANYYMKIQKSNIHAAFEERAFGKYFSFENLKNLIPTKLYSTVTNNSLWINIKNGNITFEELLDDFEIEDKREFIKTQVIHCEYFEDEGKFYISHIDHEYIFYSFDEYEERIKDIEQKGNIKNKLKTFKVDNSKIPFIIDNENVLLFFLNQYFKSKDLLLEYFQKYE</sequence>
<reference evidence="1 2" key="1">
    <citation type="submission" date="2020-12" db="EMBL/GenBank/DDBJ databases">
        <title>FDA dAtabase for Regulatory Grade micrObial Sequences (FDA-ARGOS): Supporting development and validation of Infectious Disease Dx tests.</title>
        <authorList>
            <person name="Sproer C."/>
            <person name="Gronow S."/>
            <person name="Severitt S."/>
            <person name="Schroder I."/>
            <person name="Tallon L."/>
            <person name="Sadzewicz L."/>
            <person name="Zhao X."/>
            <person name="Boylan J."/>
            <person name="Ott S."/>
            <person name="Bowen H."/>
            <person name="Vavikolanu K."/>
            <person name="Mehta A."/>
            <person name="Aluvathingal J."/>
            <person name="Nadendla S."/>
            <person name="Lowell S."/>
            <person name="Myers T."/>
            <person name="Yan Y."/>
            <person name="Sichtig H."/>
        </authorList>
    </citation>
    <scope>NUCLEOTIDE SEQUENCE [LARGE SCALE GENOMIC DNA]</scope>
    <source>
        <strain evidence="1 2">FDAARGOS_999</strain>
    </source>
</reference>
<dbReference type="AlphaFoldDB" id="A0A7T4FQC5"/>
<protein>
    <submittedName>
        <fullName evidence="1">Uncharacterized protein</fullName>
    </submittedName>
</protein>
<evidence type="ECO:0000313" key="2">
    <source>
        <dbReference type="Proteomes" id="UP000595577"/>
    </source>
</evidence>
<name>A0A7T4FQC5_9FUSO</name>
<dbReference type="RefSeq" id="WP_198481016.1">
    <property type="nucleotide sequence ID" value="NZ_CP066022.1"/>
</dbReference>
<evidence type="ECO:0000313" key="1">
    <source>
        <dbReference type="EMBL" id="QQB74504.1"/>
    </source>
</evidence>
<gene>
    <name evidence="1" type="ORF">I6H56_03350</name>
</gene>
<proteinExistence type="predicted"/>
<accession>A0A7T4FQC5</accession>
<dbReference type="EMBL" id="CP066022">
    <property type="protein sequence ID" value="QQB74504.1"/>
    <property type="molecule type" value="Genomic_DNA"/>
</dbReference>
<dbReference type="Proteomes" id="UP000595577">
    <property type="component" value="Chromosome"/>
</dbReference>
<organism evidence="1 2">
    <name type="scientific">Fusobacterium canifelinum</name>
    <dbReference type="NCBI Taxonomy" id="285729"/>
    <lineage>
        <taxon>Bacteria</taxon>
        <taxon>Fusobacteriati</taxon>
        <taxon>Fusobacteriota</taxon>
        <taxon>Fusobacteriia</taxon>
        <taxon>Fusobacteriales</taxon>
        <taxon>Fusobacteriaceae</taxon>
        <taxon>Fusobacterium</taxon>
    </lineage>
</organism>